<organism evidence="3 4">
    <name type="scientific">Tersicoccus phoenicis</name>
    <dbReference type="NCBI Taxonomy" id="554083"/>
    <lineage>
        <taxon>Bacteria</taxon>
        <taxon>Bacillati</taxon>
        <taxon>Actinomycetota</taxon>
        <taxon>Actinomycetes</taxon>
        <taxon>Micrococcales</taxon>
        <taxon>Micrococcaceae</taxon>
        <taxon>Tersicoccus</taxon>
    </lineage>
</organism>
<dbReference type="RefSeq" id="WP_076705036.1">
    <property type="nucleotide sequence ID" value="NZ_MRDE01000074.1"/>
</dbReference>
<dbReference type="Gene3D" id="2.60.40.1240">
    <property type="match status" value="1"/>
</dbReference>
<keyword evidence="4" id="KW-1185">Reference proteome</keyword>
<dbReference type="InterPro" id="IPR029051">
    <property type="entry name" value="DUF4352"/>
</dbReference>
<evidence type="ECO:0000259" key="2">
    <source>
        <dbReference type="Pfam" id="PF11611"/>
    </source>
</evidence>
<dbReference type="Pfam" id="PF11611">
    <property type="entry name" value="DUF4352"/>
    <property type="match status" value="1"/>
</dbReference>
<dbReference type="Proteomes" id="UP000187085">
    <property type="component" value="Unassembled WGS sequence"/>
</dbReference>
<sequence length="213" mass="21335">MNATITTSHSASHTISQEITMFRTTLSRSSLRRIGTVTTGLALAGSLAACGSSTTAADSDSTAAASSAVSSAAPSSAAAADATPAGPVVGKPFTADMGKGNVARITIVSAKYSTGSVGQFAPAPTKGGYLVLDVLWETEKGTTTSNPLYFAAKDAQGRKSDTILGADGQLGSGEVPAGDKTRGVVAFDIAKGPTTVIVTDQLLQEAARVPVKV</sequence>
<proteinExistence type="predicted"/>
<accession>A0A1R1L7A4</accession>
<dbReference type="InterPro" id="IPR029050">
    <property type="entry name" value="Immunoprotect_excell_Ig-like"/>
</dbReference>
<evidence type="ECO:0000313" key="3">
    <source>
        <dbReference type="EMBL" id="OMH23418.1"/>
    </source>
</evidence>
<dbReference type="EMBL" id="MRDE01000074">
    <property type="protein sequence ID" value="OMH23418.1"/>
    <property type="molecule type" value="Genomic_DNA"/>
</dbReference>
<comment type="caution">
    <text evidence="3">The sequence shown here is derived from an EMBL/GenBank/DDBJ whole genome shotgun (WGS) entry which is preliminary data.</text>
</comment>
<name>A0A1R1L7A4_9MICC</name>
<dbReference type="STRING" id="554083.BKD30_12340"/>
<evidence type="ECO:0000313" key="4">
    <source>
        <dbReference type="Proteomes" id="UP000187085"/>
    </source>
</evidence>
<protein>
    <recommendedName>
        <fullName evidence="2">DUF4352 domain-containing protein</fullName>
    </recommendedName>
</protein>
<keyword evidence="1" id="KW-0732">Signal</keyword>
<feature type="domain" description="DUF4352" evidence="2">
    <location>
        <begin position="108"/>
        <end position="195"/>
    </location>
</feature>
<reference evidence="3 4" key="1">
    <citation type="submission" date="2016-12" db="EMBL/GenBank/DDBJ databases">
        <title>Draft genome of Tersicoccus phoenicis 1P05MA.</title>
        <authorList>
            <person name="Nakajima Y."/>
            <person name="Yoshizawa S."/>
            <person name="Nakamura K."/>
            <person name="Ogura Y."/>
            <person name="Hayashi T."/>
            <person name="Kogure K."/>
        </authorList>
    </citation>
    <scope>NUCLEOTIDE SEQUENCE [LARGE SCALE GENOMIC DNA]</scope>
    <source>
        <strain evidence="3 4">1p05MA</strain>
    </source>
</reference>
<dbReference type="AlphaFoldDB" id="A0A1R1L7A4"/>
<gene>
    <name evidence="3" type="ORF">BKD30_12340</name>
</gene>
<evidence type="ECO:0000256" key="1">
    <source>
        <dbReference type="ARBA" id="ARBA00022729"/>
    </source>
</evidence>